<feature type="signal peptide" evidence="2">
    <location>
        <begin position="1"/>
        <end position="19"/>
    </location>
</feature>
<comment type="caution">
    <text evidence="3">The sequence shown here is derived from an EMBL/GenBank/DDBJ whole genome shotgun (WGS) entry which is preliminary data.</text>
</comment>
<gene>
    <name evidence="3" type="ORF">H2O73_16600</name>
</gene>
<dbReference type="InterPro" id="IPR036700">
    <property type="entry name" value="BOBF_sf"/>
</dbReference>
<organism evidence="3 4">
    <name type="scientific">Vibrio marinisediminis</name>
    <dbReference type="NCBI Taxonomy" id="2758441"/>
    <lineage>
        <taxon>Bacteria</taxon>
        <taxon>Pseudomonadati</taxon>
        <taxon>Pseudomonadota</taxon>
        <taxon>Gammaproteobacteria</taxon>
        <taxon>Vibrionales</taxon>
        <taxon>Vibrionaceae</taxon>
        <taxon>Vibrio</taxon>
    </lineage>
</organism>
<dbReference type="NCBIfam" id="NF033674">
    <property type="entry name" value="stress_OB_fold"/>
    <property type="match status" value="1"/>
</dbReference>
<dbReference type="Gene3D" id="2.40.50.200">
    <property type="entry name" value="Bacterial OB-fold"/>
    <property type="match status" value="1"/>
</dbReference>
<sequence length="122" mass="13539">MKKIIAAAVLILAPTIALAGGDQQHNQNMIQYKGPVELTNLTNLLADSSMFTEQKVVLEGKLIRQLDHENFIFSDGESEVRVELDDDIVLKQTLDATTQVRLFGEFEGGSTPEIEVDRIQVL</sequence>
<dbReference type="InterPro" id="IPR005220">
    <property type="entry name" value="CarO-like"/>
</dbReference>
<dbReference type="AlphaFoldDB" id="A0A7W2IUV8"/>
<reference evidence="3 4" key="1">
    <citation type="submission" date="2020-07" db="EMBL/GenBank/DDBJ databases">
        <title>Vibrio marinisediminis sp. nov., isolated from marine sediment.</title>
        <authorList>
            <person name="Ji X."/>
        </authorList>
    </citation>
    <scope>NUCLEOTIDE SEQUENCE [LARGE SCALE GENOMIC DNA]</scope>
    <source>
        <strain evidence="3 4">404</strain>
    </source>
</reference>
<dbReference type="PANTHER" id="PTHR36571:SF1">
    <property type="entry name" value="PROTEIN YGIW"/>
    <property type="match status" value="1"/>
</dbReference>
<accession>A0A7W2IUV8</accession>
<proteinExistence type="predicted"/>
<evidence type="ECO:0000256" key="1">
    <source>
        <dbReference type="ARBA" id="ARBA00022729"/>
    </source>
</evidence>
<evidence type="ECO:0000256" key="2">
    <source>
        <dbReference type="SAM" id="SignalP"/>
    </source>
</evidence>
<dbReference type="SUPFAM" id="SSF101756">
    <property type="entry name" value="Hypothetical protein YgiW"/>
    <property type="match status" value="1"/>
</dbReference>
<evidence type="ECO:0000313" key="3">
    <source>
        <dbReference type="EMBL" id="MBA5763986.1"/>
    </source>
</evidence>
<evidence type="ECO:0000313" key="4">
    <source>
        <dbReference type="Proteomes" id="UP000571701"/>
    </source>
</evidence>
<dbReference type="PANTHER" id="PTHR36571">
    <property type="entry name" value="PROTEIN YGIW"/>
    <property type="match status" value="1"/>
</dbReference>
<dbReference type="Pfam" id="PF04076">
    <property type="entry name" value="BOF"/>
    <property type="match status" value="1"/>
</dbReference>
<name>A0A7W2IUV8_9VIBR</name>
<protein>
    <submittedName>
        <fullName evidence="3">NirD/YgiW/YdeI family stress tolerance protein</fullName>
    </submittedName>
</protein>
<dbReference type="Proteomes" id="UP000571701">
    <property type="component" value="Unassembled WGS sequence"/>
</dbReference>
<keyword evidence="1 2" id="KW-0732">Signal</keyword>
<feature type="chain" id="PRO_5031356630" evidence="2">
    <location>
        <begin position="20"/>
        <end position="122"/>
    </location>
</feature>
<keyword evidence="4" id="KW-1185">Reference proteome</keyword>
<dbReference type="EMBL" id="JACFYF010000013">
    <property type="protein sequence ID" value="MBA5763986.1"/>
    <property type="molecule type" value="Genomic_DNA"/>
</dbReference>
<dbReference type="RefSeq" id="WP_182110046.1">
    <property type="nucleotide sequence ID" value="NZ_JACFYF010000013.1"/>
</dbReference>